<evidence type="ECO:0000256" key="6">
    <source>
        <dbReference type="ARBA" id="ARBA00022741"/>
    </source>
</evidence>
<evidence type="ECO:0000256" key="9">
    <source>
        <dbReference type="ARBA" id="ARBA00022958"/>
    </source>
</evidence>
<feature type="binding site" evidence="17">
    <location>
        <begin position="421"/>
        <end position="425"/>
    </location>
    <ligand>
        <name>AMP</name>
        <dbReference type="ChEBI" id="CHEBI:456215"/>
    </ligand>
</feature>
<dbReference type="PROSITE" id="PS51385">
    <property type="entry name" value="YJEF_N"/>
    <property type="match status" value="1"/>
</dbReference>
<comment type="similarity">
    <text evidence="4 19">In the C-terminal section; belongs to the NnrD/CARKD family.</text>
</comment>
<comment type="cofactor">
    <cofactor evidence="18 19">
        <name>K(+)</name>
        <dbReference type="ChEBI" id="CHEBI:29103"/>
    </cofactor>
    <text evidence="18 19">Binds 1 potassium ion per subunit.</text>
</comment>
<dbReference type="SUPFAM" id="SSF53613">
    <property type="entry name" value="Ribokinase-like"/>
    <property type="match status" value="1"/>
</dbReference>
<evidence type="ECO:0000259" key="21">
    <source>
        <dbReference type="PROSITE" id="PS51385"/>
    </source>
</evidence>
<evidence type="ECO:0000256" key="3">
    <source>
        <dbReference type="ARBA" id="ARBA00006001"/>
    </source>
</evidence>
<dbReference type="SUPFAM" id="SSF64153">
    <property type="entry name" value="YjeF N-terminal domain-like"/>
    <property type="match status" value="1"/>
</dbReference>
<dbReference type="HAMAP" id="MF_01966">
    <property type="entry name" value="NADHX_epimerase"/>
    <property type="match status" value="1"/>
</dbReference>
<dbReference type="Pfam" id="PF01256">
    <property type="entry name" value="Carb_kinase"/>
    <property type="match status" value="1"/>
</dbReference>
<evidence type="ECO:0000256" key="8">
    <source>
        <dbReference type="ARBA" id="ARBA00022857"/>
    </source>
</evidence>
<dbReference type="GO" id="GO:0052855">
    <property type="term" value="F:ADP-dependent NAD(P)H-hydrate dehydratase activity"/>
    <property type="evidence" value="ECO:0007669"/>
    <property type="project" value="UniProtKB-UniRule"/>
</dbReference>
<comment type="function">
    <text evidence="14 19">Bifunctional enzyme that catalyzes the epimerization of the S- and R-forms of NAD(P)HX and the dehydration of the S-form of NAD(P)HX at the expense of ADP, which is converted to AMP. This allows the repair of both epimers of NAD(P)HX, a damaged form of NAD(P)H that is a result of enzymatic or heat-dependent hydration.</text>
</comment>
<evidence type="ECO:0000256" key="17">
    <source>
        <dbReference type="HAMAP-Rule" id="MF_01965"/>
    </source>
</evidence>
<dbReference type="Proteomes" id="UP001069090">
    <property type="component" value="Unassembled WGS sequence"/>
</dbReference>
<comment type="caution">
    <text evidence="22">The sequence shown here is derived from an EMBL/GenBank/DDBJ whole genome shotgun (WGS) entry which is preliminary data.</text>
</comment>
<evidence type="ECO:0000256" key="13">
    <source>
        <dbReference type="ARBA" id="ARBA00023268"/>
    </source>
</evidence>
<dbReference type="InterPro" id="IPR036652">
    <property type="entry name" value="YjeF_N_dom_sf"/>
</dbReference>
<dbReference type="InterPro" id="IPR004443">
    <property type="entry name" value="YjeF_N_dom"/>
</dbReference>
<dbReference type="Gene3D" id="3.40.50.10260">
    <property type="entry name" value="YjeF N-terminal domain"/>
    <property type="match status" value="1"/>
</dbReference>
<dbReference type="EMBL" id="JAPTGG010000007">
    <property type="protein sequence ID" value="MCZ0865547.1"/>
    <property type="molecule type" value="Genomic_DNA"/>
</dbReference>
<proteinExistence type="inferred from homology"/>
<evidence type="ECO:0000313" key="23">
    <source>
        <dbReference type="Proteomes" id="UP001069090"/>
    </source>
</evidence>
<keyword evidence="10 17" id="KW-0520">NAD</keyword>
<feature type="domain" description="YjeF C-terminal" evidence="20">
    <location>
        <begin position="238"/>
        <end position="509"/>
    </location>
</feature>
<dbReference type="PROSITE" id="PS01050">
    <property type="entry name" value="YJEF_C_2"/>
    <property type="match status" value="1"/>
</dbReference>
<feature type="binding site" evidence="18">
    <location>
        <position position="75"/>
    </location>
    <ligand>
        <name>K(+)</name>
        <dbReference type="ChEBI" id="CHEBI:29103"/>
    </ligand>
</feature>
<evidence type="ECO:0000256" key="4">
    <source>
        <dbReference type="ARBA" id="ARBA00009524"/>
    </source>
</evidence>
<evidence type="ECO:0000256" key="14">
    <source>
        <dbReference type="ARBA" id="ARBA00025153"/>
    </source>
</evidence>
<feature type="binding site" evidence="18">
    <location>
        <position position="138"/>
    </location>
    <ligand>
        <name>K(+)</name>
        <dbReference type="ChEBI" id="CHEBI:29103"/>
    </ligand>
</feature>
<evidence type="ECO:0000259" key="20">
    <source>
        <dbReference type="PROSITE" id="PS51383"/>
    </source>
</evidence>
<feature type="binding site" evidence="17">
    <location>
        <position position="451"/>
    </location>
    <ligand>
        <name>(6S)-NADPHX</name>
        <dbReference type="ChEBI" id="CHEBI:64076"/>
    </ligand>
</feature>
<dbReference type="Pfam" id="PF03853">
    <property type="entry name" value="YjeF_N"/>
    <property type="match status" value="1"/>
</dbReference>
<evidence type="ECO:0000256" key="18">
    <source>
        <dbReference type="HAMAP-Rule" id="MF_01966"/>
    </source>
</evidence>
<comment type="similarity">
    <text evidence="18">Belongs to the NnrE/AIBP family.</text>
</comment>
<dbReference type="GO" id="GO:0046496">
    <property type="term" value="P:nicotinamide nucleotide metabolic process"/>
    <property type="evidence" value="ECO:0007669"/>
    <property type="project" value="UniProtKB-UniRule"/>
</dbReference>
<comment type="similarity">
    <text evidence="3 19">In the N-terminal section; belongs to the NnrE/AIBP family.</text>
</comment>
<keyword evidence="6 17" id="KW-0547">Nucleotide-binding</keyword>
<comment type="caution">
    <text evidence="18">Lacks conserved residue(s) required for the propagation of feature annotation.</text>
</comment>
<protein>
    <recommendedName>
        <fullName evidence="19">Bifunctional NAD(P)H-hydrate repair enzyme</fullName>
    </recommendedName>
    <alternativeName>
        <fullName evidence="19">Nicotinamide nucleotide repair protein</fullName>
    </alternativeName>
    <domain>
        <recommendedName>
            <fullName evidence="19">ADP-dependent (S)-NAD(P)H-hydrate dehydratase</fullName>
            <ecNumber evidence="19">4.2.1.136</ecNumber>
        </recommendedName>
        <alternativeName>
            <fullName evidence="19">ADP-dependent NAD(P)HX dehydratase</fullName>
        </alternativeName>
    </domain>
    <domain>
        <recommendedName>
            <fullName evidence="19">NAD(P)H-hydrate epimerase</fullName>
            <ecNumber evidence="19">5.1.99.6</ecNumber>
        </recommendedName>
    </domain>
</protein>
<evidence type="ECO:0000256" key="19">
    <source>
        <dbReference type="PIRNR" id="PIRNR017184"/>
    </source>
</evidence>
<dbReference type="GO" id="GO:0110051">
    <property type="term" value="P:metabolite repair"/>
    <property type="evidence" value="ECO:0007669"/>
    <property type="project" value="TreeGrafter"/>
</dbReference>
<dbReference type="EC" id="5.1.99.6" evidence="19"/>
<accession>A0A9J6RM03</accession>
<dbReference type="RefSeq" id="WP_258331693.1">
    <property type="nucleotide sequence ID" value="NZ_JAPTGG010000007.1"/>
</dbReference>
<evidence type="ECO:0000256" key="11">
    <source>
        <dbReference type="ARBA" id="ARBA00023235"/>
    </source>
</evidence>
<keyword evidence="9 18" id="KW-0630">Potassium</keyword>
<evidence type="ECO:0000256" key="1">
    <source>
        <dbReference type="ARBA" id="ARBA00000013"/>
    </source>
</evidence>
<keyword evidence="11 18" id="KW-0413">Isomerase</keyword>
<comment type="similarity">
    <text evidence="17">Belongs to the NnrD/CARKD family.</text>
</comment>
<sequence>MNTTKPLRCGDDLPTALYTAAQVRELDRLAMAQQGIAGFTLMRRAGRAAFEQLLRCWPEAGRRQPIVIVCGCGNNAGDGYVMASLAKQYGLAVSVLQVGDASRLQGDALLARQRALQDAVSVQAFTPGIVLEDAVVVDAILGTGLNGPVRAPQLEAINWLNQLSLPVLAVDVPSGLCSDTGQILGEAVNADITVSFIGLKQGLLTAAGPDVAGDVYFDGLGTMTPTYAAVDHQCERLLLSKCLSILPGRRLSSHKGSHGHVLVIGGDTGMGGAAIMAAEASARCGAGLVSCATQPNHTAAFISRSPEIMANGVVSGQELEPLLVHPSVLVLGPGLGKRPWGEQLLQQAYNSGKPMVVDADALNMISAGRVLKKPYRSDWLLTPHPAEAARLLGCSTEQVQANRFAAVRELQQRYGGAVILKGAGSLVASDEAALSLCSYGNPGMATGGMGDVLSGVLGALLAQGLTVAEAAKLGVCLHAYAGDIAAQQGMCGTMASDLIPVLRRIINGGIQ</sequence>
<comment type="function">
    <text evidence="18">Catalyzes the epimerization of the S- and R-forms of NAD(P)HX, a damaged form of NAD(P)H that is a result of enzymatic or heat-dependent hydration. This is a prerequisite for the S-specific NAD(P)H-hydrate dehydratase to allow the repair of both epimers of NAD(P)HX.</text>
</comment>
<dbReference type="InterPro" id="IPR000631">
    <property type="entry name" value="CARKD"/>
</dbReference>
<feature type="binding site" evidence="17">
    <location>
        <position position="384"/>
    </location>
    <ligand>
        <name>(6S)-NADPHX</name>
        <dbReference type="ChEBI" id="CHEBI:64076"/>
    </ligand>
</feature>
<dbReference type="PROSITE" id="PS51383">
    <property type="entry name" value="YJEF_C_3"/>
    <property type="match status" value="1"/>
</dbReference>
<dbReference type="InterPro" id="IPR017953">
    <property type="entry name" value="Carbohydrate_kinase_pred_CS"/>
</dbReference>
<evidence type="ECO:0000256" key="15">
    <source>
        <dbReference type="ARBA" id="ARBA00048238"/>
    </source>
</evidence>
<dbReference type="InterPro" id="IPR029056">
    <property type="entry name" value="Ribokinase-like"/>
</dbReference>
<feature type="domain" description="YjeF N-terminal" evidence="21">
    <location>
        <begin position="23"/>
        <end position="228"/>
    </location>
</feature>
<feature type="binding site" evidence="17">
    <location>
        <position position="273"/>
    </location>
    <ligand>
        <name>(6S)-NADPHX</name>
        <dbReference type="ChEBI" id="CHEBI:64076"/>
    </ligand>
</feature>
<dbReference type="GO" id="GO:0005524">
    <property type="term" value="F:ATP binding"/>
    <property type="evidence" value="ECO:0007669"/>
    <property type="project" value="UniProtKB-UniRule"/>
</dbReference>
<comment type="function">
    <text evidence="17">Catalyzes the dehydration of the S-form of NAD(P)HX at the expense of ADP, which is converted to AMP. Together with NAD(P)HX epimerase, which catalyzes the epimerization of the S- and R-forms, the enzyme allows the repair of both epimers of NAD(P)HX, a damaged form of NAD(P)H that is a result of enzymatic or heat-dependent hydration.</text>
</comment>
<evidence type="ECO:0000256" key="16">
    <source>
        <dbReference type="ARBA" id="ARBA00049209"/>
    </source>
</evidence>
<dbReference type="PIRSF" id="PIRSF017184">
    <property type="entry name" value="Nnr"/>
    <property type="match status" value="1"/>
</dbReference>
<comment type="catalytic activity">
    <reaction evidence="2 18 19">
        <text>(6R)-NADPHX = (6S)-NADPHX</text>
        <dbReference type="Rhea" id="RHEA:32227"/>
        <dbReference type="ChEBI" id="CHEBI:64076"/>
        <dbReference type="ChEBI" id="CHEBI:64077"/>
        <dbReference type="EC" id="5.1.99.6"/>
    </reaction>
</comment>
<name>A0A9J6RM03_9GAMM</name>
<dbReference type="PANTHER" id="PTHR12592:SF0">
    <property type="entry name" value="ATP-DEPENDENT (S)-NAD(P)H-HYDRATE DEHYDRATASE"/>
    <property type="match status" value="1"/>
</dbReference>
<keyword evidence="12 17" id="KW-0456">Lyase</keyword>
<dbReference type="InterPro" id="IPR030677">
    <property type="entry name" value="Nnr"/>
</dbReference>
<comment type="catalytic activity">
    <reaction evidence="1 18 19">
        <text>(6R)-NADHX = (6S)-NADHX</text>
        <dbReference type="Rhea" id="RHEA:32215"/>
        <dbReference type="ChEBI" id="CHEBI:64074"/>
        <dbReference type="ChEBI" id="CHEBI:64075"/>
        <dbReference type="EC" id="5.1.99.6"/>
    </reaction>
</comment>
<evidence type="ECO:0000256" key="12">
    <source>
        <dbReference type="ARBA" id="ARBA00023239"/>
    </source>
</evidence>
<comment type="catalytic activity">
    <reaction evidence="15 17 19">
        <text>(6S)-NADHX + ADP = AMP + phosphate + NADH + H(+)</text>
        <dbReference type="Rhea" id="RHEA:32223"/>
        <dbReference type="ChEBI" id="CHEBI:15378"/>
        <dbReference type="ChEBI" id="CHEBI:43474"/>
        <dbReference type="ChEBI" id="CHEBI:57945"/>
        <dbReference type="ChEBI" id="CHEBI:64074"/>
        <dbReference type="ChEBI" id="CHEBI:456215"/>
        <dbReference type="ChEBI" id="CHEBI:456216"/>
        <dbReference type="EC" id="4.2.1.136"/>
    </reaction>
</comment>
<keyword evidence="23" id="KW-1185">Reference proteome</keyword>
<dbReference type="NCBIfam" id="TIGR00197">
    <property type="entry name" value="yjeF_nterm"/>
    <property type="match status" value="1"/>
</dbReference>
<comment type="cofactor">
    <cofactor evidence="17">
        <name>Mg(2+)</name>
        <dbReference type="ChEBI" id="CHEBI:18420"/>
    </cofactor>
</comment>
<feature type="binding site" evidence="17">
    <location>
        <position position="334"/>
    </location>
    <ligand>
        <name>(6S)-NADPHX</name>
        <dbReference type="ChEBI" id="CHEBI:64076"/>
    </ligand>
</feature>
<keyword evidence="13" id="KW-0511">Multifunctional enzyme</keyword>
<keyword evidence="7 17" id="KW-0067">ATP-binding</keyword>
<dbReference type="GO" id="GO:0046872">
    <property type="term" value="F:metal ion binding"/>
    <property type="evidence" value="ECO:0007669"/>
    <property type="project" value="UniProtKB-UniRule"/>
</dbReference>
<gene>
    <name evidence="17" type="primary">nnrD</name>
    <name evidence="18" type="synonym">nnrE</name>
    <name evidence="22" type="ORF">O0V09_10065</name>
</gene>
<organism evidence="22 23">
    <name type="scientific">Dasania phycosphaerae</name>
    <dbReference type="NCBI Taxonomy" id="2950436"/>
    <lineage>
        <taxon>Bacteria</taxon>
        <taxon>Pseudomonadati</taxon>
        <taxon>Pseudomonadota</taxon>
        <taxon>Gammaproteobacteria</taxon>
        <taxon>Cellvibrionales</taxon>
        <taxon>Spongiibacteraceae</taxon>
        <taxon>Dasania</taxon>
    </lineage>
</organism>
<evidence type="ECO:0000256" key="10">
    <source>
        <dbReference type="ARBA" id="ARBA00023027"/>
    </source>
</evidence>
<keyword evidence="5 18" id="KW-0479">Metal-binding</keyword>
<dbReference type="Gene3D" id="3.40.1190.20">
    <property type="match status" value="1"/>
</dbReference>
<comment type="subunit">
    <text evidence="17">Homotetramer.</text>
</comment>
<dbReference type="PANTHER" id="PTHR12592">
    <property type="entry name" value="ATP-DEPENDENT (S)-NAD(P)H-HYDRATE DEHYDRATASE FAMILY MEMBER"/>
    <property type="match status" value="1"/>
</dbReference>
<evidence type="ECO:0000313" key="22">
    <source>
        <dbReference type="EMBL" id="MCZ0865547.1"/>
    </source>
</evidence>
<reference evidence="22 23" key="1">
    <citation type="submission" date="2022-12" db="EMBL/GenBank/DDBJ databases">
        <title>Dasania phycosphaerae sp. nov., isolated from particulate material of the south coast of Korea.</title>
        <authorList>
            <person name="Jiang Y."/>
        </authorList>
    </citation>
    <scope>NUCLEOTIDE SEQUENCE [LARGE SCALE GENOMIC DNA]</scope>
    <source>
        <strain evidence="22 23">GY-19</strain>
    </source>
</reference>
<keyword evidence="8 17" id="KW-0521">NADP</keyword>
<dbReference type="AlphaFoldDB" id="A0A9J6RM03"/>
<evidence type="ECO:0000256" key="7">
    <source>
        <dbReference type="ARBA" id="ARBA00022840"/>
    </source>
</evidence>
<feature type="binding site" evidence="18">
    <location>
        <position position="171"/>
    </location>
    <ligand>
        <name>(6S)-NADPHX</name>
        <dbReference type="ChEBI" id="CHEBI:64076"/>
    </ligand>
</feature>
<feature type="binding site" evidence="18">
    <location>
        <begin position="142"/>
        <end position="148"/>
    </location>
    <ligand>
        <name>(6S)-NADPHX</name>
        <dbReference type="ChEBI" id="CHEBI:64076"/>
    </ligand>
</feature>
<evidence type="ECO:0000256" key="2">
    <source>
        <dbReference type="ARBA" id="ARBA00000909"/>
    </source>
</evidence>
<dbReference type="NCBIfam" id="TIGR00196">
    <property type="entry name" value="yjeF_cterm"/>
    <property type="match status" value="1"/>
</dbReference>
<dbReference type="GO" id="GO:0052856">
    <property type="term" value="F:NAD(P)HX epimerase activity"/>
    <property type="evidence" value="ECO:0007669"/>
    <property type="project" value="UniProtKB-UniRule"/>
</dbReference>
<feature type="binding site" evidence="18">
    <location>
        <position position="174"/>
    </location>
    <ligand>
        <name>K(+)</name>
        <dbReference type="ChEBI" id="CHEBI:29103"/>
    </ligand>
</feature>
<dbReference type="EC" id="4.2.1.136" evidence="19"/>
<evidence type="ECO:0000256" key="5">
    <source>
        <dbReference type="ARBA" id="ARBA00022723"/>
    </source>
</evidence>
<dbReference type="HAMAP" id="MF_01965">
    <property type="entry name" value="NADHX_dehydratase"/>
    <property type="match status" value="1"/>
</dbReference>
<comment type="catalytic activity">
    <reaction evidence="16 17 19">
        <text>(6S)-NADPHX + ADP = AMP + phosphate + NADPH + H(+)</text>
        <dbReference type="Rhea" id="RHEA:32235"/>
        <dbReference type="ChEBI" id="CHEBI:15378"/>
        <dbReference type="ChEBI" id="CHEBI:43474"/>
        <dbReference type="ChEBI" id="CHEBI:57783"/>
        <dbReference type="ChEBI" id="CHEBI:64076"/>
        <dbReference type="ChEBI" id="CHEBI:456215"/>
        <dbReference type="ChEBI" id="CHEBI:456216"/>
        <dbReference type="EC" id="4.2.1.136"/>
    </reaction>
</comment>
<feature type="binding site" evidence="17">
    <location>
        <position position="450"/>
    </location>
    <ligand>
        <name>AMP</name>
        <dbReference type="ChEBI" id="CHEBI:456215"/>
    </ligand>
</feature>
<dbReference type="CDD" id="cd01171">
    <property type="entry name" value="YXKO-related"/>
    <property type="match status" value="1"/>
</dbReference>